<dbReference type="Gene3D" id="3.90.80.10">
    <property type="entry name" value="Inorganic pyrophosphatase"/>
    <property type="match status" value="1"/>
</dbReference>
<dbReference type="InterPro" id="IPR008162">
    <property type="entry name" value="Pyrophosphatase"/>
</dbReference>
<dbReference type="Proteomes" id="UP000199476">
    <property type="component" value="Unassembled WGS sequence"/>
</dbReference>
<dbReference type="NCBIfam" id="NF001886">
    <property type="entry name" value="PRK00642.1"/>
    <property type="match status" value="1"/>
</dbReference>
<dbReference type="SUPFAM" id="SSF50324">
    <property type="entry name" value="Inorganic pyrophosphatase"/>
    <property type="match status" value="1"/>
</dbReference>
<evidence type="ECO:0000256" key="3">
    <source>
        <dbReference type="ARBA" id="ARBA00022723"/>
    </source>
</evidence>
<dbReference type="GO" id="GO:0004427">
    <property type="term" value="F:inorganic diphosphate phosphatase activity"/>
    <property type="evidence" value="ECO:0007669"/>
    <property type="project" value="UniProtKB-EC"/>
</dbReference>
<evidence type="ECO:0000256" key="4">
    <source>
        <dbReference type="ARBA" id="ARBA00022801"/>
    </source>
</evidence>
<dbReference type="GO" id="GO:0000287">
    <property type="term" value="F:magnesium ion binding"/>
    <property type="evidence" value="ECO:0007669"/>
    <property type="project" value="InterPro"/>
</dbReference>
<dbReference type="EC" id="3.6.1.1" evidence="2"/>
<proteinExistence type="predicted"/>
<dbReference type="Pfam" id="PF00719">
    <property type="entry name" value="Pyrophosphatase"/>
    <property type="match status" value="1"/>
</dbReference>
<dbReference type="AlphaFoldDB" id="A0A1G9PRT9"/>
<keyword evidence="3" id="KW-0479">Metal-binding</keyword>
<dbReference type="PANTHER" id="PTHR10286">
    <property type="entry name" value="INORGANIC PYROPHOSPHATASE"/>
    <property type="match status" value="1"/>
</dbReference>
<name>A0A1G9PRT9_9FIRM</name>
<evidence type="ECO:0000313" key="7">
    <source>
        <dbReference type="Proteomes" id="UP000199476"/>
    </source>
</evidence>
<dbReference type="GO" id="GO:0006796">
    <property type="term" value="P:phosphate-containing compound metabolic process"/>
    <property type="evidence" value="ECO:0007669"/>
    <property type="project" value="InterPro"/>
</dbReference>
<reference evidence="6 7" key="1">
    <citation type="submission" date="2016-10" db="EMBL/GenBank/DDBJ databases">
        <authorList>
            <person name="de Groot N.N."/>
        </authorList>
    </citation>
    <scope>NUCLEOTIDE SEQUENCE [LARGE SCALE GENOMIC DNA]</scope>
    <source>
        <strain evidence="6 7">SLAS-1</strain>
    </source>
</reference>
<keyword evidence="4" id="KW-0378">Hydrolase</keyword>
<dbReference type="InterPro" id="IPR036649">
    <property type="entry name" value="Pyrophosphatase_sf"/>
</dbReference>
<keyword evidence="7" id="KW-1185">Reference proteome</keyword>
<evidence type="ECO:0000256" key="2">
    <source>
        <dbReference type="ARBA" id="ARBA00012146"/>
    </source>
</evidence>
<dbReference type="STRING" id="321763.SAMN04488692_11410"/>
<protein>
    <recommendedName>
        <fullName evidence="2">inorganic diphosphatase</fullName>
        <ecNumber evidence="2">3.6.1.1</ecNumber>
    </recommendedName>
</protein>
<dbReference type="GO" id="GO:0005737">
    <property type="term" value="C:cytoplasm"/>
    <property type="evidence" value="ECO:0007669"/>
    <property type="project" value="InterPro"/>
</dbReference>
<accession>A0A1G9PRT9</accession>
<gene>
    <name evidence="6" type="ORF">SAMN04488692_11410</name>
</gene>
<evidence type="ECO:0000256" key="1">
    <source>
        <dbReference type="ARBA" id="ARBA00001946"/>
    </source>
</evidence>
<sequence length="205" mass="22849">MTERNNMMAHPWHGIEAGPNSPEIINVYVELVPQDGIKYELDKKSGLLKVDRPQRFSSYSPAPYGMMPRTFCGERVSSIMAEDIGEADLEGDSDPLDVMVLTEKIVPHGDILMTARPLGGLGLLDRGEADDKIIAVLKDDSVYNQYSCLEDLPEGIMTRIKHYFLSYKTGPEADEPKCVVKTVYGSEKACQLIEAAQKDYQDKFA</sequence>
<evidence type="ECO:0000256" key="5">
    <source>
        <dbReference type="ARBA" id="ARBA00022842"/>
    </source>
</evidence>
<keyword evidence="5" id="KW-0460">Magnesium</keyword>
<organism evidence="6 7">
    <name type="scientific">Halarsenatibacter silvermanii</name>
    <dbReference type="NCBI Taxonomy" id="321763"/>
    <lineage>
        <taxon>Bacteria</taxon>
        <taxon>Bacillati</taxon>
        <taxon>Bacillota</taxon>
        <taxon>Clostridia</taxon>
        <taxon>Halanaerobiales</taxon>
        <taxon>Halarsenatibacteraceae</taxon>
        <taxon>Halarsenatibacter</taxon>
    </lineage>
</organism>
<comment type="cofactor">
    <cofactor evidence="1">
        <name>Mg(2+)</name>
        <dbReference type="ChEBI" id="CHEBI:18420"/>
    </cofactor>
</comment>
<dbReference type="EMBL" id="FNGO01000014">
    <property type="protein sequence ID" value="SDM01474.1"/>
    <property type="molecule type" value="Genomic_DNA"/>
</dbReference>
<evidence type="ECO:0000313" key="6">
    <source>
        <dbReference type="EMBL" id="SDM01474.1"/>
    </source>
</evidence>
<dbReference type="PROSITE" id="PS00387">
    <property type="entry name" value="PPASE"/>
    <property type="match status" value="1"/>
</dbReference>